<dbReference type="Proteomes" id="UP000734854">
    <property type="component" value="Unassembled WGS sequence"/>
</dbReference>
<evidence type="ECO:0000313" key="4">
    <source>
        <dbReference type="Proteomes" id="UP000734854"/>
    </source>
</evidence>
<dbReference type="PANTHER" id="PTHR20953:SF3">
    <property type="entry name" value="P-LOOP CONTAINING NUCLEOSIDE TRIPHOSPHATE HYDROLASES SUPERFAMILY PROTEIN"/>
    <property type="match status" value="1"/>
</dbReference>
<evidence type="ECO:0000256" key="2">
    <source>
        <dbReference type="PROSITE-ProRule" id="PRU00708"/>
    </source>
</evidence>
<evidence type="ECO:0000313" key="3">
    <source>
        <dbReference type="EMBL" id="KAG6500617.1"/>
    </source>
</evidence>
<protein>
    <recommendedName>
        <fullName evidence="5">Pentatricopeptide repeat-containing protein</fullName>
    </recommendedName>
</protein>
<dbReference type="PANTHER" id="PTHR20953">
    <property type="entry name" value="KINASE-RELATED"/>
    <property type="match status" value="1"/>
</dbReference>
<dbReference type="InterPro" id="IPR002885">
    <property type="entry name" value="PPR_rpt"/>
</dbReference>
<evidence type="ECO:0000256" key="1">
    <source>
        <dbReference type="ARBA" id="ARBA00022737"/>
    </source>
</evidence>
<dbReference type="AlphaFoldDB" id="A0A8J5GCJ7"/>
<proteinExistence type="predicted"/>
<keyword evidence="4" id="KW-1185">Reference proteome</keyword>
<comment type="caution">
    <text evidence="3">The sequence shown here is derived from an EMBL/GenBank/DDBJ whole genome shotgun (WGS) entry which is preliminary data.</text>
</comment>
<organism evidence="3 4">
    <name type="scientific">Zingiber officinale</name>
    <name type="common">Ginger</name>
    <name type="synonym">Amomum zingiber</name>
    <dbReference type="NCBI Taxonomy" id="94328"/>
    <lineage>
        <taxon>Eukaryota</taxon>
        <taxon>Viridiplantae</taxon>
        <taxon>Streptophyta</taxon>
        <taxon>Embryophyta</taxon>
        <taxon>Tracheophyta</taxon>
        <taxon>Spermatophyta</taxon>
        <taxon>Magnoliopsida</taxon>
        <taxon>Liliopsida</taxon>
        <taxon>Zingiberales</taxon>
        <taxon>Zingiberaceae</taxon>
        <taxon>Zingiber</taxon>
    </lineage>
</organism>
<gene>
    <name evidence="3" type="ORF">ZIOFF_040465</name>
</gene>
<reference evidence="3 4" key="1">
    <citation type="submission" date="2020-08" db="EMBL/GenBank/DDBJ databases">
        <title>Plant Genome Project.</title>
        <authorList>
            <person name="Zhang R.-G."/>
        </authorList>
    </citation>
    <scope>NUCLEOTIDE SEQUENCE [LARGE SCALE GENOMIC DNA]</scope>
    <source>
        <tissue evidence="3">Rhizome</tissue>
    </source>
</reference>
<dbReference type="Gene3D" id="1.25.40.10">
    <property type="entry name" value="Tetratricopeptide repeat domain"/>
    <property type="match status" value="2"/>
</dbReference>
<sequence length="524" mass="56320">MAYANPLGLFRCCQRRRFSASIDPIETPLQLAVRSAVQSGDHISIPRLLNHYSHSSPNPNAFSFLIHLPPTLAAATIADLLSSFNAVRPRSIPFPAYADLLSLTLPNPIPSSNPPSSIRLPSSLAVLQLVLRSGIPPPRETRLALPLNWIAVRHRCSVAGIISSLRPLGFRAPDLNTLNYLISSLCASQETEEAASVLRGMSAAGIDPDSGSYCEVIEAMDGEAAPKLLVEMVVRRGMAPRKGTVARVVEAMRAEGKAGQAADLVRVLERSGCAVGFEAYEAAVEGCLKSREVVAAARVVAEMAAKGFVPYIGVRQRVVEGLSSIGQSELAAEVLIEAVENHMPQVIVIDELGTKLEAIAASTIAQRGILQLAAIAHGVTIENLIMNPSLEMLVGGIQSVTLGDEEASRRGIQKTVLERKGPSTFSCAAEIVSKIEVRVHHSLEATVDTLLAAKTAKNANSWNNASPDYHSDRRLFGDECAFCHSFRITKASGLMYCYKDGKLTVLEEANQPDGIYVHEKCVCM</sequence>
<feature type="repeat" description="PPR" evidence="2">
    <location>
        <begin position="174"/>
        <end position="208"/>
    </location>
</feature>
<dbReference type="NCBIfam" id="TIGR00756">
    <property type="entry name" value="PPR"/>
    <property type="match status" value="1"/>
</dbReference>
<keyword evidence="1" id="KW-0677">Repeat</keyword>
<name>A0A8J5GCJ7_ZINOF</name>
<dbReference type="PROSITE" id="PS51375">
    <property type="entry name" value="PPR"/>
    <property type="match status" value="1"/>
</dbReference>
<dbReference type="InterPro" id="IPR011990">
    <property type="entry name" value="TPR-like_helical_dom_sf"/>
</dbReference>
<dbReference type="GO" id="GO:0009507">
    <property type="term" value="C:chloroplast"/>
    <property type="evidence" value="ECO:0007669"/>
    <property type="project" value="TreeGrafter"/>
</dbReference>
<accession>A0A8J5GCJ7</accession>
<evidence type="ECO:0008006" key="5">
    <source>
        <dbReference type="Google" id="ProtNLM"/>
    </source>
</evidence>
<dbReference type="EMBL" id="JACMSC010000011">
    <property type="protein sequence ID" value="KAG6500617.1"/>
    <property type="molecule type" value="Genomic_DNA"/>
</dbReference>